<dbReference type="AlphaFoldDB" id="A0A521CDQ8"/>
<organism evidence="2 3">
    <name type="scientific">Gracilimonas mengyeensis</name>
    <dbReference type="NCBI Taxonomy" id="1302730"/>
    <lineage>
        <taxon>Bacteria</taxon>
        <taxon>Pseudomonadati</taxon>
        <taxon>Balneolota</taxon>
        <taxon>Balneolia</taxon>
        <taxon>Balneolales</taxon>
        <taxon>Balneolaceae</taxon>
        <taxon>Gracilimonas</taxon>
    </lineage>
</organism>
<protein>
    <submittedName>
        <fullName evidence="2">Predicted nucleic-acid-binding protein, contains PIN domain</fullName>
    </submittedName>
</protein>
<dbReference type="Gene3D" id="3.40.50.1010">
    <property type="entry name" value="5'-nuclease"/>
    <property type="match status" value="1"/>
</dbReference>
<dbReference type="CDD" id="cd18683">
    <property type="entry name" value="PIN_VapC-like"/>
    <property type="match status" value="1"/>
</dbReference>
<reference evidence="2 3" key="1">
    <citation type="submission" date="2017-05" db="EMBL/GenBank/DDBJ databases">
        <authorList>
            <person name="Varghese N."/>
            <person name="Submissions S."/>
        </authorList>
    </citation>
    <scope>NUCLEOTIDE SEQUENCE [LARGE SCALE GENOMIC DNA]</scope>
    <source>
        <strain evidence="2 3">DSM 21985</strain>
    </source>
</reference>
<keyword evidence="3" id="KW-1185">Reference proteome</keyword>
<dbReference type="EMBL" id="FXTP01000005">
    <property type="protein sequence ID" value="SMO57567.1"/>
    <property type="molecule type" value="Genomic_DNA"/>
</dbReference>
<dbReference type="InterPro" id="IPR002716">
    <property type="entry name" value="PIN_dom"/>
</dbReference>
<evidence type="ECO:0000313" key="3">
    <source>
        <dbReference type="Proteomes" id="UP000317557"/>
    </source>
</evidence>
<evidence type="ECO:0000313" key="2">
    <source>
        <dbReference type="EMBL" id="SMO57567.1"/>
    </source>
</evidence>
<feature type="domain" description="PIN" evidence="1">
    <location>
        <begin position="4"/>
        <end position="124"/>
    </location>
</feature>
<dbReference type="PANTHER" id="PTHR39664:SF2">
    <property type="entry name" value="NUCLEIC ACID-BINDING PROTEIN, CONTAINING PIN DOMAIN-RELATED"/>
    <property type="match status" value="1"/>
</dbReference>
<gene>
    <name evidence="2" type="ORF">SAMN06265219_10568</name>
</gene>
<dbReference type="Proteomes" id="UP000317557">
    <property type="component" value="Unassembled WGS sequence"/>
</dbReference>
<accession>A0A521CDQ8</accession>
<proteinExistence type="predicted"/>
<evidence type="ECO:0000259" key="1">
    <source>
        <dbReference type="Pfam" id="PF01850"/>
    </source>
</evidence>
<dbReference type="PANTHER" id="PTHR39664">
    <property type="match status" value="1"/>
</dbReference>
<dbReference type="SUPFAM" id="SSF88723">
    <property type="entry name" value="PIN domain-like"/>
    <property type="match status" value="1"/>
</dbReference>
<sequence>MKGIDTNILLRYLLRDDEEQYQKALSLFKGIGNDQFFVNLVVVTEVWWVLDYIYNYKKEELISTFEILLQSKEIVFQEAESIFKALNTYKKSNADFEDCLINQLNENIHAAVTYTFDKKASRLKGMNLLE</sequence>
<dbReference type="RefSeq" id="WP_142453898.1">
    <property type="nucleotide sequence ID" value="NZ_FXTP01000005.1"/>
</dbReference>
<dbReference type="OrthoDB" id="9789052at2"/>
<dbReference type="Pfam" id="PF01850">
    <property type="entry name" value="PIN"/>
    <property type="match status" value="1"/>
</dbReference>
<name>A0A521CDQ8_9BACT</name>
<dbReference type="InterPro" id="IPR029060">
    <property type="entry name" value="PIN-like_dom_sf"/>
</dbReference>